<dbReference type="EMBL" id="POUN01000006">
    <property type="protein sequence ID" value="PNF79045.1"/>
    <property type="molecule type" value="Genomic_DNA"/>
</dbReference>
<protein>
    <recommendedName>
        <fullName evidence="4">DUF4175 domain-containing protein</fullName>
    </recommendedName>
</protein>
<comment type="caution">
    <text evidence="2">The sequence shown here is derived from an EMBL/GenBank/DDBJ whole genome shotgun (WGS) entry which is preliminary data.</text>
</comment>
<dbReference type="Proteomes" id="UP000235925">
    <property type="component" value="Unassembled WGS sequence"/>
</dbReference>
<keyword evidence="1" id="KW-1133">Transmembrane helix</keyword>
<reference evidence="2 3" key="1">
    <citation type="submission" date="2018-01" db="EMBL/GenBank/DDBJ databases">
        <title>Denitrification phenotypes of diverse strains of Pseudomonas stutzeri.</title>
        <authorList>
            <person name="Milligan D.A."/>
            <person name="Bergaust L."/>
            <person name="Bakken L.R."/>
            <person name="Frostegard A."/>
        </authorList>
    </citation>
    <scope>NUCLEOTIDE SEQUENCE [LARGE SCALE GENOMIC DNA]</scope>
    <source>
        <strain evidence="2 3">KC</strain>
    </source>
</reference>
<dbReference type="OrthoDB" id="6902852at2"/>
<organism evidence="2 3">
    <name type="scientific">Stutzerimonas stutzeri</name>
    <name type="common">Pseudomonas stutzeri</name>
    <dbReference type="NCBI Taxonomy" id="316"/>
    <lineage>
        <taxon>Bacteria</taxon>
        <taxon>Pseudomonadati</taxon>
        <taxon>Pseudomonadota</taxon>
        <taxon>Gammaproteobacteria</taxon>
        <taxon>Pseudomonadales</taxon>
        <taxon>Pseudomonadaceae</taxon>
        <taxon>Stutzerimonas</taxon>
    </lineage>
</organism>
<evidence type="ECO:0000256" key="1">
    <source>
        <dbReference type="SAM" id="Phobius"/>
    </source>
</evidence>
<accession>A0A2N8RXF8</accession>
<name>A0A2N8RXF8_STUST</name>
<evidence type="ECO:0008006" key="4">
    <source>
        <dbReference type="Google" id="ProtNLM"/>
    </source>
</evidence>
<evidence type="ECO:0000313" key="2">
    <source>
        <dbReference type="EMBL" id="PNF79045.1"/>
    </source>
</evidence>
<keyword evidence="1" id="KW-0812">Transmembrane</keyword>
<dbReference type="AlphaFoldDB" id="A0A2N8RXF8"/>
<gene>
    <name evidence="2" type="ORF">CXK92_19220</name>
</gene>
<proteinExistence type="predicted"/>
<feature type="transmembrane region" description="Helical" evidence="1">
    <location>
        <begin position="5"/>
        <end position="25"/>
    </location>
</feature>
<dbReference type="RefSeq" id="WP_102826618.1">
    <property type="nucleotide sequence ID" value="NZ_CP139348.1"/>
</dbReference>
<keyword evidence="1" id="KW-0472">Membrane</keyword>
<feature type="transmembrane region" description="Helical" evidence="1">
    <location>
        <begin position="31"/>
        <end position="48"/>
    </location>
</feature>
<sequence length="72" mass="7638">MMRIWLWPILIGVVSTFGLIAGLVSEGAGDWLSWLALAAPVAIGLHGLSRSGARPQARGELRTAVSRRAGRS</sequence>
<evidence type="ECO:0000313" key="3">
    <source>
        <dbReference type="Proteomes" id="UP000235925"/>
    </source>
</evidence>